<name>A0AC60PTJ5_IXOPE</name>
<evidence type="ECO:0000313" key="1">
    <source>
        <dbReference type="EMBL" id="KAG0424453.1"/>
    </source>
</evidence>
<dbReference type="Proteomes" id="UP000805193">
    <property type="component" value="Unassembled WGS sequence"/>
</dbReference>
<evidence type="ECO:0000313" key="2">
    <source>
        <dbReference type="Proteomes" id="UP000805193"/>
    </source>
</evidence>
<sequence>LVQRGENFVKSNHVMQISYDDDLKCITGVVQATLTFVEATVWRLINARFSGSASCERIKVLEFQQGWLSVMSASQEASPQKTLLEKVTKAMDIPESVAVALDNECGPHTLCCGEETMDMAEVPDNVDLMTLRLQKQDLEHRASNEIYRTKVARMFRKTNYISKVDFVSGKAKSPSEQRESLAEVVMAVQIYKPIKMPAGPRKVQAEVAVLGQQTLQSLREKISCVSDVLSPGDFSENPGRPQTLKAMDLYKSGFFFIGNTFYNDMSSPSCKDYSQVIRDWAQNSRREVGPFEARRMEATRFVDLELRLGYPYVYVHQGHCEHLLVFSDLRMLHPDDSQNPHDYPLRLKSFPFGKRVLCMLCHTTIANSRSQGQGPAVEAAEAAELRYVAEVAEAPRPNKPKRKLLARVSGVRPEPQQPGGRGKWNTRSPSRPR</sequence>
<reference evidence="1 2" key="1">
    <citation type="journal article" date="2020" name="Cell">
        <title>Large-Scale Comparative Analyses of Tick Genomes Elucidate Their Genetic Diversity and Vector Capacities.</title>
        <authorList>
            <consortium name="Tick Genome and Microbiome Consortium (TIGMIC)"/>
            <person name="Jia N."/>
            <person name="Wang J."/>
            <person name="Shi W."/>
            <person name="Du L."/>
            <person name="Sun Y."/>
            <person name="Zhan W."/>
            <person name="Jiang J.F."/>
            <person name="Wang Q."/>
            <person name="Zhang B."/>
            <person name="Ji P."/>
            <person name="Bell-Sakyi L."/>
            <person name="Cui X.M."/>
            <person name="Yuan T.T."/>
            <person name="Jiang B.G."/>
            <person name="Yang W.F."/>
            <person name="Lam T.T."/>
            <person name="Chang Q.C."/>
            <person name="Ding S.J."/>
            <person name="Wang X.J."/>
            <person name="Zhu J.G."/>
            <person name="Ruan X.D."/>
            <person name="Zhao L."/>
            <person name="Wei J.T."/>
            <person name="Ye R.Z."/>
            <person name="Que T.C."/>
            <person name="Du C.H."/>
            <person name="Zhou Y.H."/>
            <person name="Cheng J.X."/>
            <person name="Dai P.F."/>
            <person name="Guo W.B."/>
            <person name="Han X.H."/>
            <person name="Huang E.J."/>
            <person name="Li L.F."/>
            <person name="Wei W."/>
            <person name="Gao Y.C."/>
            <person name="Liu J.Z."/>
            <person name="Shao H.Z."/>
            <person name="Wang X."/>
            <person name="Wang C.C."/>
            <person name="Yang T.C."/>
            <person name="Huo Q.B."/>
            <person name="Li W."/>
            <person name="Chen H.Y."/>
            <person name="Chen S.E."/>
            <person name="Zhou L.G."/>
            <person name="Ni X.B."/>
            <person name="Tian J.H."/>
            <person name="Sheng Y."/>
            <person name="Liu T."/>
            <person name="Pan Y.S."/>
            <person name="Xia L.Y."/>
            <person name="Li J."/>
            <person name="Zhao F."/>
            <person name="Cao W.C."/>
        </authorList>
    </citation>
    <scope>NUCLEOTIDE SEQUENCE [LARGE SCALE GENOMIC DNA]</scope>
    <source>
        <strain evidence="1">Iper-2018</strain>
    </source>
</reference>
<accession>A0AC60PTJ5</accession>
<dbReference type="EMBL" id="JABSTQ010009973">
    <property type="protein sequence ID" value="KAG0424453.1"/>
    <property type="molecule type" value="Genomic_DNA"/>
</dbReference>
<organism evidence="1 2">
    <name type="scientific">Ixodes persulcatus</name>
    <name type="common">Taiga tick</name>
    <dbReference type="NCBI Taxonomy" id="34615"/>
    <lineage>
        <taxon>Eukaryota</taxon>
        <taxon>Metazoa</taxon>
        <taxon>Ecdysozoa</taxon>
        <taxon>Arthropoda</taxon>
        <taxon>Chelicerata</taxon>
        <taxon>Arachnida</taxon>
        <taxon>Acari</taxon>
        <taxon>Parasitiformes</taxon>
        <taxon>Ixodida</taxon>
        <taxon>Ixodoidea</taxon>
        <taxon>Ixodidae</taxon>
        <taxon>Ixodinae</taxon>
        <taxon>Ixodes</taxon>
    </lineage>
</organism>
<proteinExistence type="predicted"/>
<gene>
    <name evidence="1" type="ORF">HPB47_028331</name>
</gene>
<keyword evidence="2" id="KW-1185">Reference proteome</keyword>
<feature type="non-terminal residue" evidence="1">
    <location>
        <position position="1"/>
    </location>
</feature>
<protein>
    <submittedName>
        <fullName evidence="1">Uncharacterized protein</fullName>
    </submittedName>
</protein>
<comment type="caution">
    <text evidence="1">The sequence shown here is derived from an EMBL/GenBank/DDBJ whole genome shotgun (WGS) entry which is preliminary data.</text>
</comment>